<dbReference type="InterPro" id="IPR039361">
    <property type="entry name" value="Cyclin"/>
</dbReference>
<evidence type="ECO:0000313" key="4">
    <source>
        <dbReference type="RefSeq" id="XP_065649939.1"/>
    </source>
</evidence>
<sequence>MEQIKNYEIADEILLVLRSKELEIPKFHGTSSQLCYRRLLIDWLAVISEKLFLSHGILHLSVVYMDTMMEKWEFSKRSQLNLLALCCLWIAAKLDETDNRIPLISTLKCFVANSFEQDDFMQMELNIMQSLDWRLLLPTSVHFLDLYLSNSICLDDLHVGYKITSTEKYKVYIQKYAFYFLEVSLQEFIKKTNKDLNLSKQKRICIRMNPLMDLDQDKS</sequence>
<dbReference type="InterPro" id="IPR013763">
    <property type="entry name" value="Cyclin-like_dom"/>
</dbReference>
<dbReference type="SMART" id="SM00385">
    <property type="entry name" value="CYCLIN"/>
    <property type="match status" value="1"/>
</dbReference>
<dbReference type="CDD" id="cd20529">
    <property type="entry name" value="CYCLIN_CCNJ-like_rpt2"/>
    <property type="match status" value="1"/>
</dbReference>
<gene>
    <name evidence="4" type="primary">LOC105847954</name>
</gene>
<comment type="similarity">
    <text evidence="1">Belongs to the cyclin family.</text>
</comment>
<protein>
    <submittedName>
        <fullName evidence="4">Cyclin-J isoform X3</fullName>
    </submittedName>
</protein>
<keyword evidence="3" id="KW-1185">Reference proteome</keyword>
<dbReference type="RefSeq" id="XP_065649939.1">
    <property type="nucleotide sequence ID" value="XM_065793867.1"/>
</dbReference>
<reference evidence="4" key="1">
    <citation type="submission" date="2025-08" db="UniProtKB">
        <authorList>
            <consortium name="RefSeq"/>
        </authorList>
    </citation>
    <scope>IDENTIFICATION</scope>
</reference>
<evidence type="ECO:0000256" key="1">
    <source>
        <dbReference type="RuleBase" id="RU000383"/>
    </source>
</evidence>
<name>A0ABM4BLJ2_HYDVU</name>
<dbReference type="InterPro" id="IPR036915">
    <property type="entry name" value="Cyclin-like_sf"/>
</dbReference>
<evidence type="ECO:0000259" key="2">
    <source>
        <dbReference type="SMART" id="SM00385"/>
    </source>
</evidence>
<dbReference type="CDD" id="cd20528">
    <property type="entry name" value="CYCLIN_CCNJ-like_rpt1"/>
    <property type="match status" value="1"/>
</dbReference>
<dbReference type="Proteomes" id="UP001652625">
    <property type="component" value="Chromosome 03"/>
</dbReference>
<dbReference type="Pfam" id="PF00134">
    <property type="entry name" value="Cyclin_N"/>
    <property type="match status" value="1"/>
</dbReference>
<organism evidence="3 4">
    <name type="scientific">Hydra vulgaris</name>
    <name type="common">Hydra</name>
    <name type="synonym">Hydra attenuata</name>
    <dbReference type="NCBI Taxonomy" id="6087"/>
    <lineage>
        <taxon>Eukaryota</taxon>
        <taxon>Metazoa</taxon>
        <taxon>Cnidaria</taxon>
        <taxon>Hydrozoa</taxon>
        <taxon>Hydroidolina</taxon>
        <taxon>Anthoathecata</taxon>
        <taxon>Aplanulata</taxon>
        <taxon>Hydridae</taxon>
        <taxon>Hydra</taxon>
    </lineage>
</organism>
<dbReference type="PANTHER" id="PTHR10177">
    <property type="entry name" value="CYCLINS"/>
    <property type="match status" value="1"/>
</dbReference>
<evidence type="ECO:0000313" key="3">
    <source>
        <dbReference type="Proteomes" id="UP001652625"/>
    </source>
</evidence>
<accession>A0ABM4BLJ2</accession>
<dbReference type="Gene3D" id="1.10.472.10">
    <property type="entry name" value="Cyclin-like"/>
    <property type="match status" value="2"/>
</dbReference>
<dbReference type="GeneID" id="105847954"/>
<proteinExistence type="inferred from homology"/>
<dbReference type="SUPFAM" id="SSF47954">
    <property type="entry name" value="Cyclin-like"/>
    <property type="match status" value="1"/>
</dbReference>
<feature type="domain" description="Cyclin-like" evidence="2">
    <location>
        <begin position="42"/>
        <end position="129"/>
    </location>
</feature>
<dbReference type="InterPro" id="IPR006671">
    <property type="entry name" value="Cyclin_N"/>
</dbReference>
<keyword evidence="1" id="KW-0195">Cyclin</keyword>